<dbReference type="NCBIfam" id="TIGR00368">
    <property type="entry name" value="YifB family Mg chelatase-like AAA ATPase"/>
    <property type="match status" value="1"/>
</dbReference>
<dbReference type="RefSeq" id="WP_151865128.1">
    <property type="nucleotide sequence ID" value="NZ_WBZB01000013.1"/>
</dbReference>
<dbReference type="Gene3D" id="3.30.230.10">
    <property type="match status" value="1"/>
</dbReference>
<sequence>MLSKIKSSSFSGLDVSPIDVEVDLSNGLPAMNIVGLADIEVKESKERVRAAIKNSSFEFPLKRITINLAPADAKKEGTHYDLPIAIGILKASGQIKKELAIEDHFILGELSLDGKINRIKGVLPMLLGMQGIGISKVLLPMDNLSEGKYVPGIECIGVETLKDLVDYLNGELELSVQIGRRTENFKMIEGVLDFNDIMGQENLKRAMEIAAAGSHNLLMIGPPGSGKTMAARRLPSILPRMSYEEAIEVTKIYSVAGLLDPKEGLVSLRPFRSPHHTISNVALTGGGRIPKPGEVSLSHNGVLFLDELPEFNKMALEVLRQPIEDGEISVSRVNGSFTFPSKFMLVASMNPCPCGFFGTKSENQCSCSHQHIKRYLGKISGPLLDRIDLIVETASVEFVDLAGKSKSESSETIRNRVEAAREAQRKRYEESGFLNNSQLTPAAIRKHCKLDSEAKNLMEVAFNKLKLSGRGYNRVLKVARTIADLDGSPSIQVEHISEALQYRNGSQFFKF</sequence>
<accession>A0A833HQT9</accession>
<gene>
    <name evidence="3" type="ORF">F8153_04275</name>
</gene>
<keyword evidence="4" id="KW-1185">Reference proteome</keyword>
<dbReference type="AlphaFoldDB" id="A0A833HQT9"/>
<dbReference type="GO" id="GO:0005524">
    <property type="term" value="F:ATP binding"/>
    <property type="evidence" value="ECO:0007669"/>
    <property type="project" value="InterPro"/>
</dbReference>
<feature type="domain" description="Mg chelatase-related protein C-terminal" evidence="2">
    <location>
        <begin position="408"/>
        <end position="503"/>
    </location>
</feature>
<dbReference type="Proteomes" id="UP000465601">
    <property type="component" value="Unassembled WGS sequence"/>
</dbReference>
<dbReference type="SUPFAM" id="SSF54211">
    <property type="entry name" value="Ribosomal protein S5 domain 2-like"/>
    <property type="match status" value="1"/>
</dbReference>
<evidence type="ECO:0000259" key="1">
    <source>
        <dbReference type="Pfam" id="PF01078"/>
    </source>
</evidence>
<dbReference type="OrthoDB" id="9813147at2"/>
<dbReference type="InterPro" id="IPR027417">
    <property type="entry name" value="P-loop_NTPase"/>
</dbReference>
<dbReference type="InterPro" id="IPR045006">
    <property type="entry name" value="CHLI-like"/>
</dbReference>
<name>A0A833HQT9_9FIRM</name>
<dbReference type="InterPro" id="IPR025158">
    <property type="entry name" value="Mg_chelat-rel_C"/>
</dbReference>
<evidence type="ECO:0000313" key="3">
    <source>
        <dbReference type="EMBL" id="KAB3531401.1"/>
    </source>
</evidence>
<protein>
    <submittedName>
        <fullName evidence="3">YifB family Mg chelatase-like AAA ATPase</fullName>
    </submittedName>
</protein>
<dbReference type="InterPro" id="IPR000523">
    <property type="entry name" value="Mg_chelatse_chII-like_cat_dom"/>
</dbReference>
<dbReference type="InterPro" id="IPR014721">
    <property type="entry name" value="Ribsml_uS5_D2-typ_fold_subgr"/>
</dbReference>
<dbReference type="Pfam" id="PF01078">
    <property type="entry name" value="Mg_chelatase"/>
    <property type="match status" value="1"/>
</dbReference>
<reference evidence="3 4" key="1">
    <citation type="submission" date="2019-10" db="EMBL/GenBank/DDBJ databases">
        <title>Alkaliphilus serpentinus sp. nov. and Alkaliphilus pronyensis sp. nov., two novel anaerobic alkaliphilic species isolated from the serpentinized-hosted hydrothermal field of the Prony Bay (New Caledonia).</title>
        <authorList>
            <person name="Postec A."/>
        </authorList>
    </citation>
    <scope>NUCLEOTIDE SEQUENCE [LARGE SCALE GENOMIC DNA]</scope>
    <source>
        <strain evidence="3 4">LacT</strain>
    </source>
</reference>
<feature type="domain" description="Magnesium chelatase ChlI-like catalytic" evidence="1">
    <location>
        <begin position="193"/>
        <end position="397"/>
    </location>
</feature>
<dbReference type="Pfam" id="PF13541">
    <property type="entry name" value="ChlI"/>
    <property type="match status" value="1"/>
</dbReference>
<dbReference type="PANTHER" id="PTHR32039:SF7">
    <property type="entry name" value="COMPETENCE PROTEIN COMM"/>
    <property type="match status" value="1"/>
</dbReference>
<dbReference type="SUPFAM" id="SSF52540">
    <property type="entry name" value="P-loop containing nucleoside triphosphate hydrolases"/>
    <property type="match status" value="1"/>
</dbReference>
<dbReference type="EMBL" id="WBZB01000013">
    <property type="protein sequence ID" value="KAB3531401.1"/>
    <property type="molecule type" value="Genomic_DNA"/>
</dbReference>
<dbReference type="Gene3D" id="3.40.50.300">
    <property type="entry name" value="P-loop containing nucleotide triphosphate hydrolases"/>
    <property type="match status" value="1"/>
</dbReference>
<dbReference type="InterPro" id="IPR020568">
    <property type="entry name" value="Ribosomal_Su5_D2-typ_SF"/>
</dbReference>
<dbReference type="Pfam" id="PF13335">
    <property type="entry name" value="Mg_chelatase_C"/>
    <property type="match status" value="1"/>
</dbReference>
<comment type="caution">
    <text evidence="3">The sequence shown here is derived from an EMBL/GenBank/DDBJ whole genome shotgun (WGS) entry which is preliminary data.</text>
</comment>
<dbReference type="PANTHER" id="PTHR32039">
    <property type="entry name" value="MAGNESIUM-CHELATASE SUBUNIT CHLI"/>
    <property type="match status" value="1"/>
</dbReference>
<evidence type="ECO:0000313" key="4">
    <source>
        <dbReference type="Proteomes" id="UP000465601"/>
    </source>
</evidence>
<organism evidence="3 4">
    <name type="scientific">Alkaliphilus serpentinus</name>
    <dbReference type="NCBI Taxonomy" id="1482731"/>
    <lineage>
        <taxon>Bacteria</taxon>
        <taxon>Bacillati</taxon>
        <taxon>Bacillota</taxon>
        <taxon>Clostridia</taxon>
        <taxon>Peptostreptococcales</taxon>
        <taxon>Natronincolaceae</taxon>
        <taxon>Alkaliphilus</taxon>
    </lineage>
</organism>
<proteinExistence type="predicted"/>
<evidence type="ECO:0000259" key="2">
    <source>
        <dbReference type="Pfam" id="PF13335"/>
    </source>
</evidence>
<dbReference type="InterPro" id="IPR004482">
    <property type="entry name" value="Mg_chelat-rel"/>
</dbReference>